<protein>
    <recommendedName>
        <fullName evidence="4">Rha family transcriptional regulator</fullName>
    </recommendedName>
</protein>
<dbReference type="EMBL" id="RDQJ01000001">
    <property type="protein sequence ID" value="RMX18983.1"/>
    <property type="molecule type" value="Genomic_DNA"/>
</dbReference>
<accession>A0A3M6RTY4</accession>
<gene>
    <name evidence="2" type="ORF">EBQ34_01105</name>
</gene>
<sequence length="212" mass="23982">MTHTALAAQAVLHTVFASEDGSLKTNSRFVAEVFGRRHDDVLKAARNLECSEEFRLRNFAESSYLNAQNKEQPMVEMTFDGFTLLVMGFTGAKAMAFKEAYIAEFNRMRAELAQRQQAQHEEQLHAEREKAAAQLQAERERAAYFEKYARLPILPLTEMMRVKVHRLLAERTPVADVARICRCSQATVRMLRDAQAKAATADLFTPAQGEQA</sequence>
<evidence type="ECO:0000313" key="3">
    <source>
        <dbReference type="Proteomes" id="UP000275180"/>
    </source>
</evidence>
<reference evidence="2 3" key="1">
    <citation type="submission" date="2018-10" db="EMBL/GenBank/DDBJ databases">
        <title>Comamonadaceae CDC group NO-1 genome sequencing and assembly.</title>
        <authorList>
            <person name="Bernier A.-M."/>
            <person name="Bernard K."/>
        </authorList>
    </citation>
    <scope>NUCLEOTIDE SEQUENCE [LARGE SCALE GENOMIC DNA]</scope>
    <source>
        <strain evidence="2 3">NML180582</strain>
    </source>
</reference>
<dbReference type="Proteomes" id="UP000275180">
    <property type="component" value="Unassembled WGS sequence"/>
</dbReference>
<comment type="caution">
    <text evidence="2">The sequence shown here is derived from an EMBL/GenBank/DDBJ whole genome shotgun (WGS) entry which is preliminary data.</text>
</comment>
<name>A0A3M6RTY4_9BURK</name>
<proteinExistence type="predicted"/>
<keyword evidence="1" id="KW-0175">Coiled coil</keyword>
<evidence type="ECO:0000256" key="1">
    <source>
        <dbReference type="SAM" id="Coils"/>
    </source>
</evidence>
<dbReference type="Pfam" id="PF09669">
    <property type="entry name" value="Phage_pRha"/>
    <property type="match status" value="1"/>
</dbReference>
<evidence type="ECO:0008006" key="4">
    <source>
        <dbReference type="Google" id="ProtNLM"/>
    </source>
</evidence>
<dbReference type="NCBIfam" id="TIGR02681">
    <property type="entry name" value="phage_pRha"/>
    <property type="match status" value="1"/>
</dbReference>
<dbReference type="AlphaFoldDB" id="A0A3M6RTY4"/>
<dbReference type="OrthoDB" id="79831at2"/>
<dbReference type="InterPro" id="IPR014054">
    <property type="entry name" value="Phage_regulatory_Rha"/>
</dbReference>
<organism evidence="2 3">
    <name type="scientific">Vandammella animalimorsus</name>
    <dbReference type="NCBI Taxonomy" id="2029117"/>
    <lineage>
        <taxon>Bacteria</taxon>
        <taxon>Pseudomonadati</taxon>
        <taxon>Pseudomonadota</taxon>
        <taxon>Betaproteobacteria</taxon>
        <taxon>Burkholderiales</taxon>
        <taxon>Comamonadaceae</taxon>
        <taxon>Vandammella</taxon>
    </lineage>
</organism>
<dbReference type="RefSeq" id="WP_122243818.1">
    <property type="nucleotide sequence ID" value="NZ_RDQJ01000001.1"/>
</dbReference>
<feature type="coiled-coil region" evidence="1">
    <location>
        <begin position="110"/>
        <end position="141"/>
    </location>
</feature>
<evidence type="ECO:0000313" key="2">
    <source>
        <dbReference type="EMBL" id="RMX18983.1"/>
    </source>
</evidence>